<dbReference type="Pfam" id="PF00293">
    <property type="entry name" value="NUDIX"/>
    <property type="match status" value="1"/>
</dbReference>
<comment type="caution">
    <text evidence="2">The sequence shown here is derived from an EMBL/GenBank/DDBJ whole genome shotgun (WGS) entry which is preliminary data.</text>
</comment>
<name>A0A7X0PJ16_9BURK</name>
<accession>A0A7X0PJ16</accession>
<sequence length="281" mass="29877">MSTQAQTFAGWLAAARVAAQQVPAQPRLPLSVAGQRVGSVAEGVLDAVAPGLEGGHRLLRQEQGWHLDVAPDAATAALNALAAALRAQDRCGPWRNEQLAVPNAQGGVVATVERGAVRVLGIATRAVHLVGLAPDGRMWVQLRSRTKPNNPGMWDTLMGGMVAAADTLEQALERETWEEAGLRTAHLAGVAHGGHVLFSRPSREGRGIGYMVERIDWFRATVPEGMVPANQDGEVERFELLDLGEVQRQVAQGQFTQEAGLVIGGYLDSTAANAQQRLTPG</sequence>
<dbReference type="CDD" id="cd03676">
    <property type="entry name" value="NUDIX_Tnr3_like"/>
    <property type="match status" value="1"/>
</dbReference>
<evidence type="ECO:0000259" key="1">
    <source>
        <dbReference type="PROSITE" id="PS51462"/>
    </source>
</evidence>
<feature type="domain" description="Nudix hydrolase" evidence="1">
    <location>
        <begin position="122"/>
        <end position="263"/>
    </location>
</feature>
<dbReference type="SUPFAM" id="SSF55811">
    <property type="entry name" value="Nudix"/>
    <property type="match status" value="1"/>
</dbReference>
<dbReference type="InterPro" id="IPR000086">
    <property type="entry name" value="NUDIX_hydrolase_dom"/>
</dbReference>
<dbReference type="GO" id="GO:0003824">
    <property type="term" value="F:catalytic activity"/>
    <property type="evidence" value="ECO:0007669"/>
    <property type="project" value="UniProtKB-ARBA"/>
</dbReference>
<evidence type="ECO:0000313" key="2">
    <source>
        <dbReference type="EMBL" id="MBB6562781.1"/>
    </source>
</evidence>
<organism evidence="2 3">
    <name type="scientific">Acidovorax soli</name>
    <dbReference type="NCBI Taxonomy" id="592050"/>
    <lineage>
        <taxon>Bacteria</taxon>
        <taxon>Pseudomonadati</taxon>
        <taxon>Pseudomonadota</taxon>
        <taxon>Betaproteobacteria</taxon>
        <taxon>Burkholderiales</taxon>
        <taxon>Comamonadaceae</taxon>
        <taxon>Acidovorax</taxon>
    </lineage>
</organism>
<dbReference type="PROSITE" id="PS51462">
    <property type="entry name" value="NUDIX"/>
    <property type="match status" value="1"/>
</dbReference>
<dbReference type="EMBL" id="JACHLK010000014">
    <property type="protein sequence ID" value="MBB6562781.1"/>
    <property type="molecule type" value="Genomic_DNA"/>
</dbReference>
<dbReference type="RefSeq" id="WP_184863127.1">
    <property type="nucleotide sequence ID" value="NZ_JACHLK010000014.1"/>
</dbReference>
<proteinExistence type="predicted"/>
<dbReference type="Gene3D" id="3.90.79.10">
    <property type="entry name" value="Nucleoside Triphosphate Pyrophosphohydrolase"/>
    <property type="match status" value="1"/>
</dbReference>
<evidence type="ECO:0000313" key="3">
    <source>
        <dbReference type="Proteomes" id="UP000575083"/>
    </source>
</evidence>
<dbReference type="AlphaFoldDB" id="A0A7X0PJ16"/>
<dbReference type="InterPro" id="IPR015797">
    <property type="entry name" value="NUDIX_hydrolase-like_dom_sf"/>
</dbReference>
<keyword evidence="3" id="KW-1185">Reference proteome</keyword>
<protein>
    <submittedName>
        <fullName evidence="2">8-oxo-dGTP pyrophosphatase MutT (NUDIX family)</fullName>
    </submittedName>
</protein>
<dbReference type="Proteomes" id="UP000575083">
    <property type="component" value="Unassembled WGS sequence"/>
</dbReference>
<gene>
    <name evidence="2" type="ORF">HNP48_005497</name>
</gene>
<reference evidence="2 3" key="1">
    <citation type="submission" date="2020-08" db="EMBL/GenBank/DDBJ databases">
        <title>Functional genomics of gut bacteria from endangered species of beetles.</title>
        <authorList>
            <person name="Carlos-Shanley C."/>
        </authorList>
    </citation>
    <scope>NUCLEOTIDE SEQUENCE [LARGE SCALE GENOMIC DNA]</scope>
    <source>
        <strain evidence="2 3">S00198</strain>
    </source>
</reference>